<gene>
    <name evidence="2" type="ORF">M231_02318</name>
</gene>
<feature type="compositionally biased region" description="Polar residues" evidence="1">
    <location>
        <begin position="1"/>
        <end position="10"/>
    </location>
</feature>
<evidence type="ECO:0000313" key="3">
    <source>
        <dbReference type="Proteomes" id="UP000289152"/>
    </source>
</evidence>
<evidence type="ECO:0000256" key="1">
    <source>
        <dbReference type="SAM" id="MobiDB-lite"/>
    </source>
</evidence>
<dbReference type="InParanoid" id="A0A4Q1BR87"/>
<proteinExistence type="predicted"/>
<comment type="caution">
    <text evidence="2">The sequence shown here is derived from an EMBL/GenBank/DDBJ whole genome shotgun (WGS) entry which is preliminary data.</text>
</comment>
<accession>A0A4Q1BR87</accession>
<feature type="region of interest" description="Disordered" evidence="1">
    <location>
        <begin position="1"/>
        <end position="26"/>
    </location>
</feature>
<reference evidence="2 3" key="1">
    <citation type="submission" date="2016-06" db="EMBL/GenBank/DDBJ databases">
        <title>Evolution of pathogenesis and genome organization in the Tremellales.</title>
        <authorList>
            <person name="Cuomo C."/>
            <person name="Litvintseva A."/>
            <person name="Heitman J."/>
            <person name="Chen Y."/>
            <person name="Sun S."/>
            <person name="Springer D."/>
            <person name="Dromer F."/>
            <person name="Young S."/>
            <person name="Zeng Q."/>
            <person name="Chapman S."/>
            <person name="Gujja S."/>
            <person name="Saif S."/>
            <person name="Birren B."/>
        </authorList>
    </citation>
    <scope>NUCLEOTIDE SEQUENCE [LARGE SCALE GENOMIC DNA]</scope>
    <source>
        <strain evidence="2 3">ATCC 28783</strain>
    </source>
</reference>
<dbReference type="EMBL" id="SDIL01000018">
    <property type="protein sequence ID" value="RXK40485.1"/>
    <property type="molecule type" value="Genomic_DNA"/>
</dbReference>
<dbReference type="VEuPathDB" id="FungiDB:TREMEDRAFT_65473"/>
<keyword evidence="3" id="KW-1185">Reference proteome</keyword>
<feature type="compositionally biased region" description="Low complexity" evidence="1">
    <location>
        <begin position="14"/>
        <end position="26"/>
    </location>
</feature>
<name>A0A4Q1BR87_TREME</name>
<dbReference type="AlphaFoldDB" id="A0A4Q1BR87"/>
<protein>
    <submittedName>
        <fullName evidence="2">Uncharacterized protein</fullName>
    </submittedName>
</protein>
<feature type="region of interest" description="Disordered" evidence="1">
    <location>
        <begin position="84"/>
        <end position="104"/>
    </location>
</feature>
<sequence length="104" mass="10893">MQRLTPTSSLGYLPRPGNNPIENNNGPLFIRAESAPPSLPGTQVVSLAMNNPYKAAVAGYDPTSPPYVATSPVYSAVTLPSYVPSVGDSETGNSPIYTPVSPRC</sequence>
<dbReference type="Proteomes" id="UP000289152">
    <property type="component" value="Unassembled WGS sequence"/>
</dbReference>
<evidence type="ECO:0000313" key="2">
    <source>
        <dbReference type="EMBL" id="RXK40485.1"/>
    </source>
</evidence>
<organism evidence="2 3">
    <name type="scientific">Tremella mesenterica</name>
    <name type="common">Jelly fungus</name>
    <dbReference type="NCBI Taxonomy" id="5217"/>
    <lineage>
        <taxon>Eukaryota</taxon>
        <taxon>Fungi</taxon>
        <taxon>Dikarya</taxon>
        <taxon>Basidiomycota</taxon>
        <taxon>Agaricomycotina</taxon>
        <taxon>Tremellomycetes</taxon>
        <taxon>Tremellales</taxon>
        <taxon>Tremellaceae</taxon>
        <taxon>Tremella</taxon>
    </lineage>
</organism>